<reference evidence="1 2" key="1">
    <citation type="submission" date="2019-08" db="EMBL/GenBank/DDBJ databases">
        <title>Deep-cultivation of Planctomycetes and their phenomic and genomic characterization uncovers novel biology.</title>
        <authorList>
            <person name="Wiegand S."/>
            <person name="Jogler M."/>
            <person name="Boedeker C."/>
            <person name="Pinto D."/>
            <person name="Vollmers J."/>
            <person name="Rivas-Marin E."/>
            <person name="Kohn T."/>
            <person name="Peeters S.H."/>
            <person name="Heuer A."/>
            <person name="Rast P."/>
            <person name="Oberbeckmann S."/>
            <person name="Bunk B."/>
            <person name="Jeske O."/>
            <person name="Meyerdierks A."/>
            <person name="Storesund J.E."/>
            <person name="Kallscheuer N."/>
            <person name="Luecker S."/>
            <person name="Lage O.M."/>
            <person name="Pohl T."/>
            <person name="Merkel B.J."/>
            <person name="Hornburger P."/>
            <person name="Mueller R.-W."/>
            <person name="Bruemmer F."/>
            <person name="Labrenz M."/>
            <person name="Spormann A.M."/>
            <person name="Op den Camp H."/>
            <person name="Overmann J."/>
            <person name="Amann R."/>
            <person name="Jetten M.S.M."/>
            <person name="Mascher T."/>
            <person name="Medema M.H."/>
            <person name="Devos D.P."/>
            <person name="Kaster A.-K."/>
            <person name="Ovreas L."/>
            <person name="Rohde M."/>
            <person name="Galperin M.Y."/>
            <person name="Jogler C."/>
        </authorList>
    </citation>
    <scope>NUCLEOTIDE SEQUENCE [LARGE SCALE GENOMIC DNA]</scope>
    <source>
        <strain evidence="1 2">UC8</strain>
    </source>
</reference>
<dbReference type="AlphaFoldDB" id="A0A5B9QGP5"/>
<dbReference type="EMBL" id="CP042914">
    <property type="protein sequence ID" value="QEG38257.1"/>
    <property type="molecule type" value="Genomic_DNA"/>
</dbReference>
<keyword evidence="2" id="KW-1185">Reference proteome</keyword>
<evidence type="ECO:0000313" key="1">
    <source>
        <dbReference type="EMBL" id="QEG38257.1"/>
    </source>
</evidence>
<organism evidence="1 2">
    <name type="scientific">Roseimaritima ulvae</name>
    <dbReference type="NCBI Taxonomy" id="980254"/>
    <lineage>
        <taxon>Bacteria</taxon>
        <taxon>Pseudomonadati</taxon>
        <taxon>Planctomycetota</taxon>
        <taxon>Planctomycetia</taxon>
        <taxon>Pirellulales</taxon>
        <taxon>Pirellulaceae</taxon>
        <taxon>Roseimaritima</taxon>
    </lineage>
</organism>
<name>A0A5B9QGP5_9BACT</name>
<dbReference type="Proteomes" id="UP000325286">
    <property type="component" value="Chromosome"/>
</dbReference>
<gene>
    <name evidence="1" type="ORF">UC8_02120</name>
</gene>
<dbReference type="KEGG" id="rul:UC8_02120"/>
<dbReference type="RefSeq" id="WP_238388690.1">
    <property type="nucleotide sequence ID" value="NZ_CP042914.1"/>
</dbReference>
<proteinExistence type="predicted"/>
<protein>
    <submittedName>
        <fullName evidence="1">Neutral/alkaline non-lysosomal ceramidase</fullName>
    </submittedName>
</protein>
<sequence>MYPTRIHRGAANQRGFFVATLARAWETSATPLLAFVLAATLAGQTARAETPRPDTPQPDTLMAGVAKVDITDREAGPVNDPLYVKAIVLKSDTETAVLVSVDAVAIGEIGRISNDYLPTVRTRLQQELGIAPANVLINASHCHGVVCADVDEKTVQAVTQATKNMVPVKIGAGVGHEDRIMENRRLKLKSGKEADVRHAYSLPPDEEVAEVGPVDPQIGILRLDRLDGRTLAVVYNFACHPIQGVPSGGNTADIIGFASKVIEENLSDDTLALFLQGCGGDINPVTYKAVEHPRSAEPLGNLLGLSTLRAVRKIECQADQRLTVRSETLALPRGDRTERIHQLEIEQQRLLQSLKGTSLNLKTFLPLVVKYNLSEEFPSYYSHRYLHDEKLGRDDLRKLDSENRRNMKAYIQNIHTMEALTRVQANLSLLRKHQRAMVDSGKRTVDVELAAMRIGDFVLTTFPGELTVQIGLNIKQQSPHPQTFVAGYTNGYIYYAPTAEQLQNVGGAQEDSDCILAPQWQSIYETKVAAMLENL</sequence>
<accession>A0A5B9QGP5</accession>
<evidence type="ECO:0000313" key="2">
    <source>
        <dbReference type="Proteomes" id="UP000325286"/>
    </source>
</evidence>